<gene>
    <name evidence="3" type="ORF">TTHERM_00260670</name>
</gene>
<organism evidence="3 4">
    <name type="scientific">Tetrahymena thermophila (strain SB210)</name>
    <dbReference type="NCBI Taxonomy" id="312017"/>
    <lineage>
        <taxon>Eukaryota</taxon>
        <taxon>Sar</taxon>
        <taxon>Alveolata</taxon>
        <taxon>Ciliophora</taxon>
        <taxon>Intramacronucleata</taxon>
        <taxon>Oligohymenophorea</taxon>
        <taxon>Hymenostomatida</taxon>
        <taxon>Tetrahymenina</taxon>
        <taxon>Tetrahymenidae</taxon>
        <taxon>Tetrahymena</taxon>
    </lineage>
</organism>
<dbReference type="GeneID" id="7846117"/>
<evidence type="ECO:0000313" key="4">
    <source>
        <dbReference type="Proteomes" id="UP000009168"/>
    </source>
</evidence>
<feature type="signal peptide" evidence="2">
    <location>
        <begin position="1"/>
        <end position="17"/>
    </location>
</feature>
<feature type="chain" id="PRO_5004201639" evidence="2">
    <location>
        <begin position="18"/>
        <end position="215"/>
    </location>
</feature>
<protein>
    <submittedName>
        <fullName evidence="3">Transmembrane protein, putative</fullName>
    </submittedName>
</protein>
<keyword evidence="2" id="KW-0732">Signal</keyword>
<keyword evidence="1" id="KW-1133">Transmembrane helix</keyword>
<name>Q22UB8_TETTS</name>
<keyword evidence="1" id="KW-0472">Membrane</keyword>
<evidence type="ECO:0000256" key="1">
    <source>
        <dbReference type="SAM" id="Phobius"/>
    </source>
</evidence>
<dbReference type="EMBL" id="GG662830">
    <property type="protein sequence ID" value="EAR88769.1"/>
    <property type="molecule type" value="Genomic_DNA"/>
</dbReference>
<sequence>MMKNIIILSTLIALCACSLYDCNQNCQYSNRCNSYNQFTNCINYKSACFNTDDCNQYNCYNDCKTSSQPLDTCQFCYKNCSDQYPSCSTSRTVAIIVGVVVGGVFLIIIIAGCYFYQKRKQQRQKIQDMANKARLQQDLQQMQFQQNMQQQNVQLGYSQPQPYINQQPMFIPPPQYQVYNPNMPMMYQQPNMNAQGYVVNNNPQAKVPAINNVVL</sequence>
<accession>Q22UB8</accession>
<proteinExistence type="predicted"/>
<keyword evidence="1 3" id="KW-0812">Transmembrane</keyword>
<feature type="transmembrane region" description="Helical" evidence="1">
    <location>
        <begin position="93"/>
        <end position="116"/>
    </location>
</feature>
<evidence type="ECO:0000256" key="2">
    <source>
        <dbReference type="SAM" id="SignalP"/>
    </source>
</evidence>
<dbReference type="Proteomes" id="UP000009168">
    <property type="component" value="Unassembled WGS sequence"/>
</dbReference>
<keyword evidence="4" id="KW-1185">Reference proteome</keyword>
<dbReference type="RefSeq" id="XP_001009014.1">
    <property type="nucleotide sequence ID" value="XM_001009014.3"/>
</dbReference>
<dbReference type="InParanoid" id="Q22UB8"/>
<dbReference type="PROSITE" id="PS51257">
    <property type="entry name" value="PROKAR_LIPOPROTEIN"/>
    <property type="match status" value="1"/>
</dbReference>
<dbReference type="KEGG" id="tet:TTHERM_00260670"/>
<evidence type="ECO:0000313" key="3">
    <source>
        <dbReference type="EMBL" id="EAR88769.1"/>
    </source>
</evidence>
<reference evidence="4" key="1">
    <citation type="journal article" date="2006" name="PLoS Biol.">
        <title>Macronuclear genome sequence of the ciliate Tetrahymena thermophila, a model eukaryote.</title>
        <authorList>
            <person name="Eisen J.A."/>
            <person name="Coyne R.S."/>
            <person name="Wu M."/>
            <person name="Wu D."/>
            <person name="Thiagarajan M."/>
            <person name="Wortman J.R."/>
            <person name="Badger J.H."/>
            <person name="Ren Q."/>
            <person name="Amedeo P."/>
            <person name="Jones K.M."/>
            <person name="Tallon L.J."/>
            <person name="Delcher A.L."/>
            <person name="Salzberg S.L."/>
            <person name="Silva J.C."/>
            <person name="Haas B.J."/>
            <person name="Majoros W.H."/>
            <person name="Farzad M."/>
            <person name="Carlton J.M."/>
            <person name="Smith R.K. Jr."/>
            <person name="Garg J."/>
            <person name="Pearlman R.E."/>
            <person name="Karrer K.M."/>
            <person name="Sun L."/>
            <person name="Manning G."/>
            <person name="Elde N.C."/>
            <person name="Turkewitz A.P."/>
            <person name="Asai D.J."/>
            <person name="Wilkes D.E."/>
            <person name="Wang Y."/>
            <person name="Cai H."/>
            <person name="Collins K."/>
            <person name="Stewart B.A."/>
            <person name="Lee S.R."/>
            <person name="Wilamowska K."/>
            <person name="Weinberg Z."/>
            <person name="Ruzzo W.L."/>
            <person name="Wloga D."/>
            <person name="Gaertig J."/>
            <person name="Frankel J."/>
            <person name="Tsao C.-C."/>
            <person name="Gorovsky M.A."/>
            <person name="Keeling P.J."/>
            <person name="Waller R.F."/>
            <person name="Patron N.J."/>
            <person name="Cherry J.M."/>
            <person name="Stover N.A."/>
            <person name="Krieger C.J."/>
            <person name="del Toro C."/>
            <person name="Ryder H.F."/>
            <person name="Williamson S.C."/>
            <person name="Barbeau R.A."/>
            <person name="Hamilton E.P."/>
            <person name="Orias E."/>
        </authorList>
    </citation>
    <scope>NUCLEOTIDE SEQUENCE [LARGE SCALE GENOMIC DNA]</scope>
    <source>
        <strain evidence="4">SB210</strain>
    </source>
</reference>
<dbReference type="AlphaFoldDB" id="Q22UB8"/>
<dbReference type="HOGENOM" id="CLU_1285603_0_0_1"/>